<dbReference type="GO" id="GO:0008720">
    <property type="term" value="F:D-lactate dehydrogenase (NAD+) activity"/>
    <property type="evidence" value="ECO:0007669"/>
    <property type="project" value="TreeGrafter"/>
</dbReference>
<dbReference type="EMBL" id="CP022112">
    <property type="protein sequence ID" value="ASG24742.1"/>
    <property type="molecule type" value="Genomic_DNA"/>
</dbReference>
<keyword evidence="2" id="KW-0285">Flavoprotein</keyword>
<dbReference type="RefSeq" id="WP_088875148.1">
    <property type="nucleotide sequence ID" value="NZ_CP022112.1"/>
</dbReference>
<name>A0A248K1D7_9PROT</name>
<dbReference type="InterPro" id="IPR006094">
    <property type="entry name" value="Oxid_FAD_bind_N"/>
</dbReference>
<dbReference type="PANTHER" id="PTHR11748:SF111">
    <property type="entry name" value="D-LACTATE DEHYDROGENASE, MITOCHONDRIAL-RELATED"/>
    <property type="match status" value="1"/>
</dbReference>
<evidence type="ECO:0000313" key="4">
    <source>
        <dbReference type="EMBL" id="ASG24742.1"/>
    </source>
</evidence>
<evidence type="ECO:0000259" key="3">
    <source>
        <dbReference type="PROSITE" id="PS51387"/>
    </source>
</evidence>
<gene>
    <name evidence="4" type="ORF">Y958_28300</name>
</gene>
<organism evidence="4 5">
    <name type="scientific">Nitrospirillum viridazoti CBAmc</name>
    <dbReference type="NCBI Taxonomy" id="1441467"/>
    <lineage>
        <taxon>Bacteria</taxon>
        <taxon>Pseudomonadati</taxon>
        <taxon>Pseudomonadota</taxon>
        <taxon>Alphaproteobacteria</taxon>
        <taxon>Rhodospirillales</taxon>
        <taxon>Azospirillaceae</taxon>
        <taxon>Nitrospirillum</taxon>
        <taxon>Nitrospirillum viridazoti</taxon>
    </lineage>
</organism>
<comment type="similarity">
    <text evidence="1">Belongs to the FAD-binding oxidoreductase/transferase type 4 family.</text>
</comment>
<proteinExistence type="inferred from homology"/>
<dbReference type="Gene3D" id="3.30.465.10">
    <property type="match status" value="1"/>
</dbReference>
<dbReference type="Proteomes" id="UP000197153">
    <property type="component" value="Chromosome 3"/>
</dbReference>
<dbReference type="GO" id="GO:1903457">
    <property type="term" value="P:lactate catabolic process"/>
    <property type="evidence" value="ECO:0007669"/>
    <property type="project" value="TreeGrafter"/>
</dbReference>
<dbReference type="SUPFAM" id="SSF56176">
    <property type="entry name" value="FAD-binding/transporter-associated domain-like"/>
    <property type="match status" value="1"/>
</dbReference>
<protein>
    <submittedName>
        <fullName evidence="4">FAD-binding oxidoreductase</fullName>
    </submittedName>
</protein>
<accession>A0A248K1D7</accession>
<keyword evidence="5" id="KW-1185">Reference proteome</keyword>
<dbReference type="GO" id="GO:0071949">
    <property type="term" value="F:FAD binding"/>
    <property type="evidence" value="ECO:0007669"/>
    <property type="project" value="InterPro"/>
</dbReference>
<evidence type="ECO:0000313" key="5">
    <source>
        <dbReference type="Proteomes" id="UP000197153"/>
    </source>
</evidence>
<dbReference type="InterPro" id="IPR036318">
    <property type="entry name" value="FAD-bd_PCMH-like_sf"/>
</dbReference>
<dbReference type="GO" id="GO:0004458">
    <property type="term" value="F:D-lactate dehydrogenase (cytochrome) activity"/>
    <property type="evidence" value="ECO:0007669"/>
    <property type="project" value="TreeGrafter"/>
</dbReference>
<keyword evidence="2" id="KW-0274">FAD</keyword>
<dbReference type="InterPro" id="IPR016169">
    <property type="entry name" value="FAD-bd_PCMH_sub2"/>
</dbReference>
<dbReference type="PROSITE" id="PS51387">
    <property type="entry name" value="FAD_PCMH"/>
    <property type="match status" value="1"/>
</dbReference>
<dbReference type="KEGG" id="nao:Y958_28300"/>
<feature type="domain" description="FAD-binding PCMH-type" evidence="3">
    <location>
        <begin position="11"/>
        <end position="183"/>
    </location>
</feature>
<reference evidence="4 5" key="1">
    <citation type="submission" date="2017-06" db="EMBL/GenBank/DDBJ databases">
        <title>Complete genome sequence of Nitrospirillum amazonense strain CBAmC, an endophytic nitrogen-fixing and plant growth-promoting bacterium, isolated from sugarcane.</title>
        <authorList>
            <person name="Schwab S."/>
            <person name="dos Santos Teixeira K.R."/>
            <person name="Simoes Araujo J.L."/>
            <person name="Soares Vidal M."/>
            <person name="Borges de Freitas H.R."/>
            <person name="Rivello Crivelaro A.L."/>
            <person name="Bueno de Camargo Nunes A."/>
            <person name="dos Santos C.M."/>
            <person name="Palmeira da Silva Rosa D."/>
            <person name="da Silva Padilha D."/>
            <person name="da Silva E."/>
            <person name="Araujo Terra L."/>
            <person name="Soares Mendes V."/>
            <person name="Farinelli L."/>
            <person name="Magalhaes Cruz L."/>
            <person name="Baldani J.I."/>
        </authorList>
    </citation>
    <scope>NUCLEOTIDE SEQUENCE [LARGE SCALE GENOMIC DNA]</scope>
    <source>
        <strain evidence="4 5">CBAmC</strain>
    </source>
</reference>
<evidence type="ECO:0000256" key="1">
    <source>
        <dbReference type="ARBA" id="ARBA00008000"/>
    </source>
</evidence>
<dbReference type="InterPro" id="IPR016166">
    <property type="entry name" value="FAD-bd_PCMH"/>
</dbReference>
<sequence>MRQPIKSWGNLASVDHEVATPAFREDAAPLLSTLVEKTGSVLAHGLGRSYGDSPLNGGGGLLITRRMDRCHAFDIATGVLRADAGLSLADLHVITVPRGWFVAVTPGTKFVTLGGAVANDVHGKNHHVAGSFGHHVRALGLRRSDGTLVDCAPDRNADLFHATIGGLGLTGLIEWVEIQLQAIASSDMEVENIRFDHVDRFFDLAAESLDWPYSVAWVDCLSQGASLGRGIFSRGRHAPDGPRLAQPAGAKLAVPLTPPISLINGLSLRAFNAAYYNRPSATFAGRCHFDGFFYPLDGVHHWNRVYGPSGFYQYQCVVPPAVAREAVTDLLARIAASGTGSCLVVLKNFGDVAPAGLLSFPMAGTTLALDFPNQGQRTLALMADLDRTVAAAGGRLYPAKDARMPADLFAAGYPAVADFKRHIDPAFMSDFWRRMEQAPTKSKQA</sequence>
<dbReference type="Pfam" id="PF01565">
    <property type="entry name" value="FAD_binding_4"/>
    <property type="match status" value="1"/>
</dbReference>
<evidence type="ECO:0000256" key="2">
    <source>
        <dbReference type="ARBA" id="ARBA00022827"/>
    </source>
</evidence>
<dbReference type="AlphaFoldDB" id="A0A248K1D7"/>
<dbReference type="PANTHER" id="PTHR11748">
    <property type="entry name" value="D-LACTATE DEHYDROGENASE"/>
    <property type="match status" value="1"/>
</dbReference>